<name>A0A2H0TXX3_9BACT</name>
<evidence type="ECO:0000313" key="3">
    <source>
        <dbReference type="Proteomes" id="UP000230852"/>
    </source>
</evidence>
<keyword evidence="1" id="KW-0472">Membrane</keyword>
<keyword evidence="1" id="KW-0812">Transmembrane</keyword>
<evidence type="ECO:0008006" key="4">
    <source>
        <dbReference type="Google" id="ProtNLM"/>
    </source>
</evidence>
<evidence type="ECO:0000313" key="2">
    <source>
        <dbReference type="EMBL" id="PIR78077.1"/>
    </source>
</evidence>
<evidence type="ECO:0000256" key="1">
    <source>
        <dbReference type="SAM" id="Phobius"/>
    </source>
</evidence>
<dbReference type="EMBL" id="PFBU01000065">
    <property type="protein sequence ID" value="PIR78077.1"/>
    <property type="molecule type" value="Genomic_DNA"/>
</dbReference>
<reference evidence="3" key="1">
    <citation type="submission" date="2017-09" db="EMBL/GenBank/DDBJ databases">
        <title>Depth-based differentiation of microbial function through sediment-hosted aquifers and enrichment of novel symbionts in the deep terrestrial subsurface.</title>
        <authorList>
            <person name="Probst A.J."/>
            <person name="Ladd B."/>
            <person name="Jarett J.K."/>
            <person name="Geller-Mcgrath D.E."/>
            <person name="Sieber C.M.K."/>
            <person name="Emerson J.B."/>
            <person name="Anantharaman K."/>
            <person name="Thomas B.C."/>
            <person name="Malmstrom R."/>
            <person name="Stieglmeier M."/>
            <person name="Klingl A."/>
            <person name="Woyke T."/>
            <person name="Ryan C.M."/>
            <person name="Banfield J.F."/>
        </authorList>
    </citation>
    <scope>NUCLEOTIDE SEQUENCE [LARGE SCALE GENOMIC DNA]</scope>
</reference>
<dbReference type="Gene3D" id="3.30.2310.20">
    <property type="entry name" value="RelE-like"/>
    <property type="match status" value="1"/>
</dbReference>
<proteinExistence type="predicted"/>
<sequence length="105" mass="12550">MKIRYHKNFLKQYSRLPIKLQMSVEKTIAIFQVNPFHPKLNNHRLSGQLKDQRSIPVTGDIRIIFEESDDYAFMSFVSQYTMFLTKVLTLYILYLYKVNNINTKI</sequence>
<dbReference type="InterPro" id="IPR035093">
    <property type="entry name" value="RelE/ParE_toxin_dom_sf"/>
</dbReference>
<feature type="transmembrane region" description="Helical" evidence="1">
    <location>
        <begin position="77"/>
        <end position="96"/>
    </location>
</feature>
<accession>A0A2H0TXX3</accession>
<dbReference type="AlphaFoldDB" id="A0A2H0TXX3"/>
<keyword evidence="1" id="KW-1133">Transmembrane helix</keyword>
<protein>
    <recommendedName>
        <fullName evidence="4">Type II toxin-antitoxin system mRNA interferase toxin, RelE/StbE family</fullName>
    </recommendedName>
</protein>
<organism evidence="2 3">
    <name type="scientific">Candidatus Magasanikbacteria bacterium CG10_big_fil_rev_8_21_14_0_10_36_16</name>
    <dbReference type="NCBI Taxonomy" id="1974645"/>
    <lineage>
        <taxon>Bacteria</taxon>
        <taxon>Candidatus Magasanikiibacteriota</taxon>
    </lineage>
</organism>
<dbReference type="SUPFAM" id="SSF143011">
    <property type="entry name" value="RelE-like"/>
    <property type="match status" value="1"/>
</dbReference>
<comment type="caution">
    <text evidence="2">The sequence shown here is derived from an EMBL/GenBank/DDBJ whole genome shotgun (WGS) entry which is preliminary data.</text>
</comment>
<gene>
    <name evidence="2" type="ORF">COU28_03535</name>
</gene>
<dbReference type="Proteomes" id="UP000230852">
    <property type="component" value="Unassembled WGS sequence"/>
</dbReference>